<accession>A0ACC0NLS4</accession>
<organism evidence="1 2">
    <name type="scientific">Rhododendron molle</name>
    <name type="common">Chinese azalea</name>
    <name type="synonym">Azalea mollis</name>
    <dbReference type="NCBI Taxonomy" id="49168"/>
    <lineage>
        <taxon>Eukaryota</taxon>
        <taxon>Viridiplantae</taxon>
        <taxon>Streptophyta</taxon>
        <taxon>Embryophyta</taxon>
        <taxon>Tracheophyta</taxon>
        <taxon>Spermatophyta</taxon>
        <taxon>Magnoliopsida</taxon>
        <taxon>eudicotyledons</taxon>
        <taxon>Gunneridae</taxon>
        <taxon>Pentapetalae</taxon>
        <taxon>asterids</taxon>
        <taxon>Ericales</taxon>
        <taxon>Ericaceae</taxon>
        <taxon>Ericoideae</taxon>
        <taxon>Rhodoreae</taxon>
        <taxon>Rhododendron</taxon>
    </lineage>
</organism>
<reference evidence="1" key="1">
    <citation type="submission" date="2022-02" db="EMBL/GenBank/DDBJ databases">
        <title>Plant Genome Project.</title>
        <authorList>
            <person name="Zhang R.-G."/>
        </authorList>
    </citation>
    <scope>NUCLEOTIDE SEQUENCE</scope>
    <source>
        <strain evidence="1">AT1</strain>
    </source>
</reference>
<gene>
    <name evidence="1" type="ORF">RHMOL_Rhmol05G0023300</name>
</gene>
<proteinExistence type="predicted"/>
<evidence type="ECO:0000313" key="2">
    <source>
        <dbReference type="Proteomes" id="UP001062846"/>
    </source>
</evidence>
<dbReference type="EMBL" id="CM046392">
    <property type="protein sequence ID" value="KAI8553527.1"/>
    <property type="molecule type" value="Genomic_DNA"/>
</dbReference>
<evidence type="ECO:0000313" key="1">
    <source>
        <dbReference type="EMBL" id="KAI8553527.1"/>
    </source>
</evidence>
<keyword evidence="2" id="KW-1185">Reference proteome</keyword>
<name>A0ACC0NLS4_RHOML</name>
<sequence length="164" mass="18296">MGWVAFKGSVAVQALNPEREEVNSSTEESSRAFTSQRSRGCRGVFSLGYFALITRCRSKLPKHPGRAHQCLAEEGKPIPTELRNKEAELRWEIDLEDENCRNLVSATSPDLAVKWLACALGDTLPCVPISYLVYSVSGYSLFLNHGLHEIVQNTESVQKLIYPI</sequence>
<comment type="caution">
    <text evidence="1">The sequence shown here is derived from an EMBL/GenBank/DDBJ whole genome shotgun (WGS) entry which is preliminary data.</text>
</comment>
<dbReference type="Proteomes" id="UP001062846">
    <property type="component" value="Chromosome 5"/>
</dbReference>
<protein>
    <submittedName>
        <fullName evidence="1">Uncharacterized protein</fullName>
    </submittedName>
</protein>